<evidence type="ECO:0000313" key="2">
    <source>
        <dbReference type="Proteomes" id="UP000812287"/>
    </source>
</evidence>
<reference evidence="1" key="1">
    <citation type="submission" date="2020-11" db="EMBL/GenBank/DDBJ databases">
        <title>Adaptations for nitrogen fixation in a non-lichenized fungal sporocarp promotes dispersal by wood-feeding termites.</title>
        <authorList>
            <consortium name="DOE Joint Genome Institute"/>
            <person name="Koch R.A."/>
            <person name="Yoon G."/>
            <person name="Arayal U."/>
            <person name="Lail K."/>
            <person name="Amirebrahimi M."/>
            <person name="Labutti K."/>
            <person name="Lipzen A."/>
            <person name="Riley R."/>
            <person name="Barry K."/>
            <person name="Henrissat B."/>
            <person name="Grigoriev I.V."/>
            <person name="Herr J.R."/>
            <person name="Aime M.C."/>
        </authorList>
    </citation>
    <scope>NUCLEOTIDE SEQUENCE</scope>
    <source>
        <strain evidence="1">MCA 3950</strain>
    </source>
</reference>
<dbReference type="RefSeq" id="XP_043043408.1">
    <property type="nucleotide sequence ID" value="XM_043182380.1"/>
</dbReference>
<gene>
    <name evidence="1" type="ORF">BT62DRAFT_825582</name>
</gene>
<dbReference type="OrthoDB" id="446925at2759"/>
<sequence length="91" mass="11007">WYSKTCYECQLKSTEYICLSPKIFMPADLFQKCHIDTMHLLKAFRYQYIIQERSPHLTILILTINYYHSNHLFTLSSQNLVATFFLHYQHL</sequence>
<feature type="non-terminal residue" evidence="1">
    <location>
        <position position="91"/>
    </location>
</feature>
<dbReference type="GeneID" id="66104677"/>
<feature type="non-terminal residue" evidence="1">
    <location>
        <position position="1"/>
    </location>
</feature>
<name>A0A9P7VZ94_9AGAR</name>
<keyword evidence="2" id="KW-1185">Reference proteome</keyword>
<comment type="caution">
    <text evidence="1">The sequence shown here is derived from an EMBL/GenBank/DDBJ whole genome shotgun (WGS) entry which is preliminary data.</text>
</comment>
<accession>A0A9P7VZ94</accession>
<proteinExistence type="predicted"/>
<organism evidence="1 2">
    <name type="scientific">Guyanagaster necrorhizus</name>
    <dbReference type="NCBI Taxonomy" id="856835"/>
    <lineage>
        <taxon>Eukaryota</taxon>
        <taxon>Fungi</taxon>
        <taxon>Dikarya</taxon>
        <taxon>Basidiomycota</taxon>
        <taxon>Agaricomycotina</taxon>
        <taxon>Agaricomycetes</taxon>
        <taxon>Agaricomycetidae</taxon>
        <taxon>Agaricales</taxon>
        <taxon>Marasmiineae</taxon>
        <taxon>Physalacriaceae</taxon>
        <taxon>Guyanagaster</taxon>
    </lineage>
</organism>
<protein>
    <submittedName>
        <fullName evidence="1">Uncharacterized protein</fullName>
    </submittedName>
</protein>
<dbReference type="Proteomes" id="UP000812287">
    <property type="component" value="Unassembled WGS sequence"/>
</dbReference>
<dbReference type="EMBL" id="MU250527">
    <property type="protein sequence ID" value="KAG7449908.1"/>
    <property type="molecule type" value="Genomic_DNA"/>
</dbReference>
<dbReference type="AlphaFoldDB" id="A0A9P7VZ94"/>
<evidence type="ECO:0000313" key="1">
    <source>
        <dbReference type="EMBL" id="KAG7449908.1"/>
    </source>
</evidence>